<proteinExistence type="predicted"/>
<comment type="caution">
    <text evidence="1">The sequence shown here is derived from an EMBL/GenBank/DDBJ whole genome shotgun (WGS) entry which is preliminary data.</text>
</comment>
<dbReference type="Pfam" id="PF04364">
    <property type="entry name" value="DNA_pol3_chi"/>
    <property type="match status" value="1"/>
</dbReference>
<dbReference type="GO" id="GO:0032298">
    <property type="term" value="P:positive regulation of DNA-templated DNA replication initiation"/>
    <property type="evidence" value="ECO:0007669"/>
    <property type="project" value="TreeGrafter"/>
</dbReference>
<accession>A0AAW5R1L2</accession>
<keyword evidence="1" id="KW-0808">Transferase</keyword>
<dbReference type="GO" id="GO:0003887">
    <property type="term" value="F:DNA-directed DNA polymerase activity"/>
    <property type="evidence" value="ECO:0007669"/>
    <property type="project" value="UniProtKB-EC"/>
</dbReference>
<reference evidence="1 2" key="1">
    <citation type="submission" date="2022-04" db="EMBL/GenBank/DDBJ databases">
        <authorList>
            <person name="Ye Y.-Q."/>
            <person name="Du Z.-J."/>
        </authorList>
    </citation>
    <scope>NUCLEOTIDE SEQUENCE [LARGE SCALE GENOMIC DNA]</scope>
    <source>
        <strain evidence="1 2">A6E488</strain>
    </source>
</reference>
<dbReference type="NCBIfam" id="NF004347">
    <property type="entry name" value="PRK05728.1-4"/>
    <property type="match status" value="1"/>
</dbReference>
<dbReference type="PANTHER" id="PTHR38767">
    <property type="entry name" value="DNA POLYMERASE III SUBUNIT CHI"/>
    <property type="match status" value="1"/>
</dbReference>
<dbReference type="AlphaFoldDB" id="A0AAW5R1L2"/>
<dbReference type="GO" id="GO:0003677">
    <property type="term" value="F:DNA binding"/>
    <property type="evidence" value="ECO:0007669"/>
    <property type="project" value="InterPro"/>
</dbReference>
<dbReference type="Proteomes" id="UP001320898">
    <property type="component" value="Unassembled WGS sequence"/>
</dbReference>
<evidence type="ECO:0000313" key="2">
    <source>
        <dbReference type="Proteomes" id="UP001320898"/>
    </source>
</evidence>
<evidence type="ECO:0000313" key="1">
    <source>
        <dbReference type="EMBL" id="MCT8973222.1"/>
    </source>
</evidence>
<organism evidence="1 2">
    <name type="scientific">Microbaculum marinisediminis</name>
    <dbReference type="NCBI Taxonomy" id="2931392"/>
    <lineage>
        <taxon>Bacteria</taxon>
        <taxon>Pseudomonadati</taxon>
        <taxon>Pseudomonadota</taxon>
        <taxon>Alphaproteobacteria</taxon>
        <taxon>Hyphomicrobiales</taxon>
        <taxon>Tepidamorphaceae</taxon>
        <taxon>Microbaculum</taxon>
    </lineage>
</organism>
<dbReference type="InterPro" id="IPR036768">
    <property type="entry name" value="PolIII_chi_sf"/>
</dbReference>
<dbReference type="InterPro" id="IPR007459">
    <property type="entry name" value="DNA_pol3_chi"/>
</dbReference>
<dbReference type="SUPFAM" id="SSF102400">
    <property type="entry name" value="DNA polymerase III chi subunit"/>
    <property type="match status" value="1"/>
</dbReference>
<dbReference type="PANTHER" id="PTHR38767:SF1">
    <property type="entry name" value="DNA POLYMERASE III SUBUNIT CHI"/>
    <property type="match status" value="1"/>
</dbReference>
<gene>
    <name evidence="1" type="ORF">MUB46_15265</name>
</gene>
<keyword evidence="1" id="KW-0548">Nucleotidyltransferase</keyword>
<sequence>MTEVLFYHLERRPLEAVLPALLEKCLERGWKAVVQGGSAERLDAIDGVLWTYREDSFLPHGTVADGDPVFQPIYLTTDTDNLNDATVRFLVDGAEPPDLAGYQRAIFIFDGRDEEAVAQARVHWKQASGQGHDVTYWQQNDSGRWERKA</sequence>
<dbReference type="RefSeq" id="WP_261616801.1">
    <property type="nucleotide sequence ID" value="NZ_JALIDZ010000006.1"/>
</dbReference>
<name>A0AAW5R1L2_9HYPH</name>
<dbReference type="EMBL" id="JALIDZ010000006">
    <property type="protein sequence ID" value="MCT8973222.1"/>
    <property type="molecule type" value="Genomic_DNA"/>
</dbReference>
<dbReference type="GO" id="GO:0006260">
    <property type="term" value="P:DNA replication"/>
    <property type="evidence" value="ECO:0007669"/>
    <property type="project" value="InterPro"/>
</dbReference>
<protein>
    <submittedName>
        <fullName evidence="1">DNA polymerase III subunit chi</fullName>
        <ecNumber evidence="1">2.7.7.7</ecNumber>
    </submittedName>
</protein>
<dbReference type="Gene3D" id="3.40.50.10110">
    <property type="entry name" value="DNA polymerase III subunit chi"/>
    <property type="match status" value="1"/>
</dbReference>
<keyword evidence="2" id="KW-1185">Reference proteome</keyword>
<dbReference type="EC" id="2.7.7.7" evidence="1"/>